<evidence type="ECO:0000313" key="2">
    <source>
        <dbReference type="EMBL" id="MBA0626175.1"/>
    </source>
</evidence>
<organism evidence="2 3">
    <name type="scientific">Gossypium davidsonii</name>
    <name type="common">Davidson's cotton</name>
    <name type="synonym">Gossypium klotzschianum subsp. davidsonii</name>
    <dbReference type="NCBI Taxonomy" id="34287"/>
    <lineage>
        <taxon>Eukaryota</taxon>
        <taxon>Viridiplantae</taxon>
        <taxon>Streptophyta</taxon>
        <taxon>Embryophyta</taxon>
        <taxon>Tracheophyta</taxon>
        <taxon>Spermatophyta</taxon>
        <taxon>Magnoliopsida</taxon>
        <taxon>eudicotyledons</taxon>
        <taxon>Gunneridae</taxon>
        <taxon>Pentapetalae</taxon>
        <taxon>rosids</taxon>
        <taxon>malvids</taxon>
        <taxon>Malvales</taxon>
        <taxon>Malvaceae</taxon>
        <taxon>Malvoideae</taxon>
        <taxon>Gossypium</taxon>
    </lineage>
</organism>
<dbReference type="EMBL" id="JABFAC010000010">
    <property type="protein sequence ID" value="MBA0626175.1"/>
    <property type="molecule type" value="Genomic_DNA"/>
</dbReference>
<evidence type="ECO:0000313" key="3">
    <source>
        <dbReference type="Proteomes" id="UP000593561"/>
    </source>
</evidence>
<accession>A0A7J8SK01</accession>
<dbReference type="PANTHER" id="PTHR33710:SF77">
    <property type="entry name" value="DNASE I-LIKE SUPERFAMILY PROTEIN"/>
    <property type="match status" value="1"/>
</dbReference>
<reference evidence="2 3" key="1">
    <citation type="journal article" date="2019" name="Genome Biol. Evol.">
        <title>Insights into the evolution of the New World diploid cottons (Gossypium, subgenus Houzingenia) based on genome sequencing.</title>
        <authorList>
            <person name="Grover C.E."/>
            <person name="Arick M.A. 2nd"/>
            <person name="Thrash A."/>
            <person name="Conover J.L."/>
            <person name="Sanders W.S."/>
            <person name="Peterson D.G."/>
            <person name="Frelichowski J.E."/>
            <person name="Scheffler J.A."/>
            <person name="Scheffler B.E."/>
            <person name="Wendel J.F."/>
        </authorList>
    </citation>
    <scope>NUCLEOTIDE SEQUENCE [LARGE SCALE GENOMIC DNA]</scope>
    <source>
        <strain evidence="2">27</strain>
        <tissue evidence="2">Leaf</tissue>
    </source>
</reference>
<protein>
    <submittedName>
        <fullName evidence="2">Uncharacterized protein</fullName>
    </submittedName>
</protein>
<proteinExistence type="predicted"/>
<dbReference type="AlphaFoldDB" id="A0A7J8SK01"/>
<evidence type="ECO:0000256" key="1">
    <source>
        <dbReference type="SAM" id="MobiDB-lite"/>
    </source>
</evidence>
<dbReference type="Proteomes" id="UP000593561">
    <property type="component" value="Unassembled WGS sequence"/>
</dbReference>
<feature type="region of interest" description="Disordered" evidence="1">
    <location>
        <begin position="1"/>
        <end position="27"/>
    </location>
</feature>
<comment type="caution">
    <text evidence="2">The sequence shown here is derived from an EMBL/GenBank/DDBJ whole genome shotgun (WGS) entry which is preliminary data.</text>
</comment>
<name>A0A7J8SK01_GOSDV</name>
<sequence>MKQQRNKEDESKEPATSSHGVGQNQDPLLLAVFAANDPRPFEDLCSTQPSIDESIKNSKSGNFIPSSTSFLNSPNDPSVGKVVPILNSNQAEHVVHFNPTFEENSVIEVGVKENLLNAKNHSTVVFKKNSSPKLDGKEARGCILSTENFLHVAKAFVAKGGWKLSKTLKGSRIHFKNIQNFRVLFERLDKTVGNEAGIENFPSYSVTHLLRIKLDHRPLLMNSCFGFNSSNDRPFRFLAGWLQHRSFTNFVKDNWSFDVDMTKGIAKFTSELKNWNKCVYGHIDRRK</sequence>
<feature type="compositionally biased region" description="Basic and acidic residues" evidence="1">
    <location>
        <begin position="1"/>
        <end position="13"/>
    </location>
</feature>
<feature type="compositionally biased region" description="Polar residues" evidence="1">
    <location>
        <begin position="14"/>
        <end position="26"/>
    </location>
</feature>
<gene>
    <name evidence="2" type="ORF">Godav_003889</name>
</gene>
<dbReference type="PANTHER" id="PTHR33710">
    <property type="entry name" value="BNAC02G09200D PROTEIN"/>
    <property type="match status" value="1"/>
</dbReference>
<keyword evidence="3" id="KW-1185">Reference proteome</keyword>